<comment type="function">
    <text evidence="9">Site-specific tyrosine recombinase, which acts by catalyzing the cutting and rejoining of the recombining DNA molecules. The XerC-XerD complex is essential to convert dimers of the bacterial chromosome into monomers to permit their segregation at cell division. It also contributes to the segregational stability of plasmids.</text>
</comment>
<feature type="region of interest" description="Disordered" evidence="10">
    <location>
        <begin position="140"/>
        <end position="225"/>
    </location>
</feature>
<dbReference type="InterPro" id="IPR050090">
    <property type="entry name" value="Tyrosine_recombinase_XerCD"/>
</dbReference>
<name>A0A917SPB0_9ACTN</name>
<dbReference type="InterPro" id="IPR044068">
    <property type="entry name" value="CB"/>
</dbReference>
<evidence type="ECO:0000313" key="13">
    <source>
        <dbReference type="EMBL" id="GGL90489.1"/>
    </source>
</evidence>
<keyword evidence="6 9" id="KW-0238">DNA-binding</keyword>
<dbReference type="SUPFAM" id="SSF47823">
    <property type="entry name" value="lambda integrase-like, N-terminal domain"/>
    <property type="match status" value="1"/>
</dbReference>
<reference evidence="13" key="2">
    <citation type="submission" date="2020-09" db="EMBL/GenBank/DDBJ databases">
        <authorList>
            <person name="Sun Q."/>
            <person name="Zhou Y."/>
        </authorList>
    </citation>
    <scope>NUCLEOTIDE SEQUENCE</scope>
    <source>
        <strain evidence="13">CGMCC 4.7308</strain>
    </source>
</reference>
<dbReference type="PANTHER" id="PTHR30349:SF77">
    <property type="entry name" value="TYROSINE RECOMBINASE XERC"/>
    <property type="match status" value="1"/>
</dbReference>
<keyword evidence="4 9" id="KW-0159">Chromosome partition</keyword>
<dbReference type="CDD" id="cd00798">
    <property type="entry name" value="INT_XerDC_C"/>
    <property type="match status" value="1"/>
</dbReference>
<dbReference type="HAMAP" id="MF_01808">
    <property type="entry name" value="Recomb_XerC_XerD"/>
    <property type="match status" value="1"/>
</dbReference>
<dbReference type="InterPro" id="IPR011010">
    <property type="entry name" value="DNA_brk_join_enz"/>
</dbReference>
<dbReference type="Pfam" id="PF02899">
    <property type="entry name" value="Phage_int_SAM_1"/>
    <property type="match status" value="1"/>
</dbReference>
<dbReference type="AlphaFoldDB" id="A0A917SPB0"/>
<dbReference type="InterPro" id="IPR013762">
    <property type="entry name" value="Integrase-like_cat_sf"/>
</dbReference>
<dbReference type="GO" id="GO:0009037">
    <property type="term" value="F:tyrosine-based site-specific recombinase activity"/>
    <property type="evidence" value="ECO:0007669"/>
    <property type="project" value="UniProtKB-UniRule"/>
</dbReference>
<keyword evidence="5 9" id="KW-0229">DNA integration</keyword>
<dbReference type="PROSITE" id="PS51898">
    <property type="entry name" value="TYR_RECOMBINASE"/>
    <property type="match status" value="1"/>
</dbReference>
<reference evidence="13" key="1">
    <citation type="journal article" date="2014" name="Int. J. Syst. Evol. Microbiol.">
        <title>Complete genome sequence of Corynebacterium casei LMG S-19264T (=DSM 44701T), isolated from a smear-ripened cheese.</title>
        <authorList>
            <consortium name="US DOE Joint Genome Institute (JGI-PGF)"/>
            <person name="Walter F."/>
            <person name="Albersmeier A."/>
            <person name="Kalinowski J."/>
            <person name="Ruckert C."/>
        </authorList>
    </citation>
    <scope>NUCLEOTIDE SEQUENCE</scope>
    <source>
        <strain evidence="13">CGMCC 4.7308</strain>
    </source>
</reference>
<organism evidence="13 14">
    <name type="scientific">Nakamurella endophytica</name>
    <dbReference type="NCBI Taxonomy" id="1748367"/>
    <lineage>
        <taxon>Bacteria</taxon>
        <taxon>Bacillati</taxon>
        <taxon>Actinomycetota</taxon>
        <taxon>Actinomycetes</taxon>
        <taxon>Nakamurellales</taxon>
        <taxon>Nakamurellaceae</taxon>
        <taxon>Nakamurella</taxon>
    </lineage>
</organism>
<sequence>MSSPSGTRAQAPDLPPGLAEARAAFLTHLHAERNLSPATVRAYATDVAGLLDHLVRLHGGRPVTLDDLDLAGLRSWLAWQRSTGAARSSIARRAAAARTFTAWSQRTGRARADAGARLRSPSPDRRLPAILQPDQAAALLTTRTPGPPGPTGGTGAAGGTSAASGTGATEGARPGVAGDLAADAEAAPDAPRPPSRSHCGTADLVDAGTDGAAAAGDGAADRTPAQAARERALDLRDQAVLELLYASGVRVSELVGLDVTDVDRRRQVVTVMGKGAKQRVVPFGVPARRALDLWLDVGRPELATDGSGAAVFLGARGRRMDQRAVRTLVDRRTRAVPGAPRLAPHGLRHTAATHLLDGGADLRVVQELLGHASLASTQIYTHVSAEKLRAVYRQAHPRA</sequence>
<dbReference type="InterPro" id="IPR010998">
    <property type="entry name" value="Integrase_recombinase_N"/>
</dbReference>
<feature type="compositionally biased region" description="Basic and acidic residues" evidence="10">
    <location>
        <begin position="110"/>
        <end position="127"/>
    </location>
</feature>
<dbReference type="Pfam" id="PF00589">
    <property type="entry name" value="Phage_integrase"/>
    <property type="match status" value="1"/>
</dbReference>
<proteinExistence type="inferred from homology"/>
<keyword evidence="3 9" id="KW-0132">Cell division</keyword>
<feature type="domain" description="Core-binding (CB)" evidence="12">
    <location>
        <begin position="16"/>
        <end position="105"/>
    </location>
</feature>
<feature type="region of interest" description="Disordered" evidence="10">
    <location>
        <begin position="105"/>
        <end position="128"/>
    </location>
</feature>
<dbReference type="GO" id="GO:0003677">
    <property type="term" value="F:DNA binding"/>
    <property type="evidence" value="ECO:0007669"/>
    <property type="project" value="UniProtKB-UniRule"/>
</dbReference>
<evidence type="ECO:0000256" key="7">
    <source>
        <dbReference type="ARBA" id="ARBA00023172"/>
    </source>
</evidence>
<dbReference type="Gene3D" id="1.10.150.130">
    <property type="match status" value="1"/>
</dbReference>
<feature type="domain" description="Tyr recombinase" evidence="11">
    <location>
        <begin position="203"/>
        <end position="393"/>
    </location>
</feature>
<dbReference type="Gene3D" id="1.10.443.10">
    <property type="entry name" value="Intergrase catalytic core"/>
    <property type="match status" value="1"/>
</dbReference>
<evidence type="ECO:0000256" key="1">
    <source>
        <dbReference type="ARBA" id="ARBA00004496"/>
    </source>
</evidence>
<evidence type="ECO:0000256" key="10">
    <source>
        <dbReference type="SAM" id="MobiDB-lite"/>
    </source>
</evidence>
<evidence type="ECO:0000256" key="6">
    <source>
        <dbReference type="ARBA" id="ARBA00023125"/>
    </source>
</evidence>
<accession>A0A917SPB0</accession>
<evidence type="ECO:0000256" key="4">
    <source>
        <dbReference type="ARBA" id="ARBA00022829"/>
    </source>
</evidence>
<dbReference type="PANTHER" id="PTHR30349">
    <property type="entry name" value="PHAGE INTEGRASE-RELATED"/>
    <property type="match status" value="1"/>
</dbReference>
<evidence type="ECO:0000313" key="14">
    <source>
        <dbReference type="Proteomes" id="UP000655208"/>
    </source>
</evidence>
<comment type="similarity">
    <text evidence="9">Belongs to the 'phage' integrase family. XerC subfamily.</text>
</comment>
<comment type="subcellular location">
    <subcellularLocation>
        <location evidence="1 9">Cytoplasm</location>
    </subcellularLocation>
</comment>
<feature type="active site" evidence="9">
    <location>
        <position position="371"/>
    </location>
</feature>
<evidence type="ECO:0000259" key="12">
    <source>
        <dbReference type="PROSITE" id="PS51900"/>
    </source>
</evidence>
<keyword evidence="8 9" id="KW-0131">Cell cycle</keyword>
<dbReference type="GO" id="GO:0007059">
    <property type="term" value="P:chromosome segregation"/>
    <property type="evidence" value="ECO:0007669"/>
    <property type="project" value="UniProtKB-UniRule"/>
</dbReference>
<keyword evidence="7 9" id="KW-0233">DNA recombination</keyword>
<evidence type="ECO:0000259" key="11">
    <source>
        <dbReference type="PROSITE" id="PS51898"/>
    </source>
</evidence>
<comment type="caution">
    <text evidence="13">The sequence shown here is derived from an EMBL/GenBank/DDBJ whole genome shotgun (WGS) entry which is preliminary data.</text>
</comment>
<dbReference type="PROSITE" id="PS51900">
    <property type="entry name" value="CB"/>
    <property type="match status" value="1"/>
</dbReference>
<evidence type="ECO:0000256" key="5">
    <source>
        <dbReference type="ARBA" id="ARBA00022908"/>
    </source>
</evidence>
<dbReference type="EMBL" id="BMNA01000002">
    <property type="protein sequence ID" value="GGL90489.1"/>
    <property type="molecule type" value="Genomic_DNA"/>
</dbReference>
<feature type="compositionally biased region" description="Low complexity" evidence="10">
    <location>
        <begin position="200"/>
        <end position="218"/>
    </location>
</feature>
<feature type="active site" evidence="9">
    <location>
        <position position="274"/>
    </location>
</feature>
<dbReference type="GO" id="GO:0006313">
    <property type="term" value="P:DNA transposition"/>
    <property type="evidence" value="ECO:0007669"/>
    <property type="project" value="UniProtKB-UniRule"/>
</dbReference>
<dbReference type="InterPro" id="IPR004107">
    <property type="entry name" value="Integrase_SAM-like_N"/>
</dbReference>
<evidence type="ECO:0000256" key="3">
    <source>
        <dbReference type="ARBA" id="ARBA00022618"/>
    </source>
</evidence>
<dbReference type="SUPFAM" id="SSF56349">
    <property type="entry name" value="DNA breaking-rejoining enzymes"/>
    <property type="match status" value="1"/>
</dbReference>
<evidence type="ECO:0000256" key="9">
    <source>
        <dbReference type="HAMAP-Rule" id="MF_01808"/>
    </source>
</evidence>
<dbReference type="Proteomes" id="UP000655208">
    <property type="component" value="Unassembled WGS sequence"/>
</dbReference>
<evidence type="ECO:0000256" key="2">
    <source>
        <dbReference type="ARBA" id="ARBA00022490"/>
    </source>
</evidence>
<protein>
    <recommendedName>
        <fullName evidence="9">Tyrosine recombinase XerC</fullName>
    </recommendedName>
</protein>
<dbReference type="RefSeq" id="WP_188940231.1">
    <property type="nucleotide sequence ID" value="NZ_BMNA01000002.1"/>
</dbReference>
<dbReference type="InterPro" id="IPR023009">
    <property type="entry name" value="Tyrosine_recombinase_XerC/XerD"/>
</dbReference>
<feature type="active site" evidence="9">
    <location>
        <position position="250"/>
    </location>
</feature>
<feature type="compositionally biased region" description="Low complexity" evidence="10">
    <location>
        <begin position="159"/>
        <end position="189"/>
    </location>
</feature>
<feature type="active site" evidence="9">
    <location>
        <position position="345"/>
    </location>
</feature>
<feature type="active site" description="O-(3'-phospho-DNA)-tyrosine intermediate" evidence="9">
    <location>
        <position position="380"/>
    </location>
</feature>
<dbReference type="GO" id="GO:0005737">
    <property type="term" value="C:cytoplasm"/>
    <property type="evidence" value="ECO:0007669"/>
    <property type="project" value="UniProtKB-SubCell"/>
</dbReference>
<dbReference type="GO" id="GO:0051301">
    <property type="term" value="P:cell division"/>
    <property type="evidence" value="ECO:0007669"/>
    <property type="project" value="UniProtKB-KW"/>
</dbReference>
<dbReference type="InterPro" id="IPR002104">
    <property type="entry name" value="Integrase_catalytic"/>
</dbReference>
<keyword evidence="2 9" id="KW-0963">Cytoplasm</keyword>
<keyword evidence="14" id="KW-1185">Reference proteome</keyword>
<feature type="active site" evidence="9">
    <location>
        <position position="348"/>
    </location>
</feature>
<comment type="subunit">
    <text evidence="9">Forms a cyclic heterotetrameric complex composed of two molecules of XerC and two molecules of XerD.</text>
</comment>
<gene>
    <name evidence="9" type="primary">xerC</name>
    <name evidence="13" type="ORF">GCM10011594_07660</name>
</gene>
<evidence type="ECO:0000256" key="8">
    <source>
        <dbReference type="ARBA" id="ARBA00023306"/>
    </source>
</evidence>